<evidence type="ECO:0000313" key="2">
    <source>
        <dbReference type="EMBL" id="TWU58003.1"/>
    </source>
</evidence>
<dbReference type="AlphaFoldDB" id="A0A5C6F8C8"/>
<gene>
    <name evidence="2" type="ORF">Poly59_09120</name>
</gene>
<dbReference type="InterPro" id="IPR050218">
    <property type="entry name" value="LptD"/>
</dbReference>
<keyword evidence="1" id="KW-0812">Transmembrane</keyword>
<dbReference type="GO" id="GO:1990351">
    <property type="term" value="C:transporter complex"/>
    <property type="evidence" value="ECO:0007669"/>
    <property type="project" value="TreeGrafter"/>
</dbReference>
<keyword evidence="1" id="KW-0472">Membrane</keyword>
<dbReference type="Proteomes" id="UP000317977">
    <property type="component" value="Unassembled WGS sequence"/>
</dbReference>
<evidence type="ECO:0008006" key="4">
    <source>
        <dbReference type="Google" id="ProtNLM"/>
    </source>
</evidence>
<dbReference type="PANTHER" id="PTHR30189:SF1">
    <property type="entry name" value="LPS-ASSEMBLY PROTEIN LPTD"/>
    <property type="match status" value="1"/>
</dbReference>
<organism evidence="2 3">
    <name type="scientific">Rubripirellula reticaptiva</name>
    <dbReference type="NCBI Taxonomy" id="2528013"/>
    <lineage>
        <taxon>Bacteria</taxon>
        <taxon>Pseudomonadati</taxon>
        <taxon>Planctomycetota</taxon>
        <taxon>Planctomycetia</taxon>
        <taxon>Pirellulales</taxon>
        <taxon>Pirellulaceae</taxon>
        <taxon>Rubripirellula</taxon>
    </lineage>
</organism>
<keyword evidence="3" id="KW-1185">Reference proteome</keyword>
<name>A0A5C6F8C8_9BACT</name>
<sequence>MVGKEATTETLIYRFWRDPSSSVIAAALIFPVLLAIQLGRSTISAEDPSVAIASFEEPATAPTSPLISPDPVQVSGNTIYRWQIGDADASLLEGDCLLQHDGRRIAAESILLVTDGNAGNVNCRLVLGGAILPEGKSNDPISLSIRTLIDPQIQAPVYRGKPNRPPSLLQYLPNQTSSDVAQADGGASGNVATTIQQAQFTDSLIPPPQAGSEPITFSDGATTKGMQFIVGGGTRSMQILARGASTPPDFETINRPESNESAFVFRGGVTVLIRDVSARLPNGEFMELGTISLSADRIVGWFPYVPNLLNGMSNISDSEGEMYLEGDIVFRQGERIIYAESMYFNAAREVGMILDAEAITTVPNYQGVVRLKSKVLQQINRGNFRAFDAAVTTSRIGVPRYWIQSEELKLTDRQRLEVDPATGIQRTVRDPTIESNNNFVYVAGVPVLYWPTFSASLDQPGYYITGASVGNDSNFGTRVELDFDLFQLFGIDNVPKGVEWELSTDYLSDRGPAIGTSLDYTLPGLMGVAGPAKGMFDAWGIYDTGLDNLGSDRRNLTPESTTRGRALLRHRHYLPNDYEFIAELGYLSDRNFLEQYLENEWDQDLDHRTALRFRKYYYNNLIDLSANAQVNDFYTETEDLPKLDHYLLGGSLLGDRLTYSAHNAVSYSRLNVADLPTDAAEAAQYSAIPGETQSQGVVATTRQGIALPVQLGPVKIVPNLMGEATHYGEAVDGDSLTRLVGQAGIRFSLPMWNVDPSVQSSLLNVRGLAHKLEWTAEYLYADSDTNLDEVPYYDPLDDNAQEQFRRRFIQDTYGGILPDQFDPRNYAFRQGFQGLIASPSDVVADDLQQLRFGLHQRWQTKRGLPGAERIVDLFQFDVDTMIFPDADRDNFGQTIGPTLYDMRYHVGDRVTLLSDGYFDFFDEGLRSISGGVRTSRPGVGDIYVGLLSIEGPISSTVLRSTLDYRLNEKWIASAGTTYDFGPTGNVGQSLGVTRIGESMLLRLGVNVDAGRDNVGFRFAIEPRFWPRPKLGRLGGQLIPPPGVEGLE</sequence>
<protein>
    <recommendedName>
        <fullName evidence="4">LPS-assembly protein LptD</fullName>
    </recommendedName>
</protein>
<reference evidence="2 3" key="1">
    <citation type="submission" date="2019-02" db="EMBL/GenBank/DDBJ databases">
        <title>Deep-cultivation of Planctomycetes and their phenomic and genomic characterization uncovers novel biology.</title>
        <authorList>
            <person name="Wiegand S."/>
            <person name="Jogler M."/>
            <person name="Boedeker C."/>
            <person name="Pinto D."/>
            <person name="Vollmers J."/>
            <person name="Rivas-Marin E."/>
            <person name="Kohn T."/>
            <person name="Peeters S.H."/>
            <person name="Heuer A."/>
            <person name="Rast P."/>
            <person name="Oberbeckmann S."/>
            <person name="Bunk B."/>
            <person name="Jeske O."/>
            <person name="Meyerdierks A."/>
            <person name="Storesund J.E."/>
            <person name="Kallscheuer N."/>
            <person name="Luecker S."/>
            <person name="Lage O.M."/>
            <person name="Pohl T."/>
            <person name="Merkel B.J."/>
            <person name="Hornburger P."/>
            <person name="Mueller R.-W."/>
            <person name="Bruemmer F."/>
            <person name="Labrenz M."/>
            <person name="Spormann A.M."/>
            <person name="Op Den Camp H."/>
            <person name="Overmann J."/>
            <person name="Amann R."/>
            <person name="Jetten M.S.M."/>
            <person name="Mascher T."/>
            <person name="Medema M.H."/>
            <person name="Devos D.P."/>
            <person name="Kaster A.-K."/>
            <person name="Ovreas L."/>
            <person name="Rohde M."/>
            <person name="Galperin M.Y."/>
            <person name="Jogler C."/>
        </authorList>
    </citation>
    <scope>NUCLEOTIDE SEQUENCE [LARGE SCALE GENOMIC DNA]</scope>
    <source>
        <strain evidence="2 3">Poly59</strain>
    </source>
</reference>
<dbReference type="PANTHER" id="PTHR30189">
    <property type="entry name" value="LPS-ASSEMBLY PROTEIN"/>
    <property type="match status" value="1"/>
</dbReference>
<proteinExistence type="predicted"/>
<evidence type="ECO:0000313" key="3">
    <source>
        <dbReference type="Proteomes" id="UP000317977"/>
    </source>
</evidence>
<comment type="caution">
    <text evidence="2">The sequence shown here is derived from an EMBL/GenBank/DDBJ whole genome shotgun (WGS) entry which is preliminary data.</text>
</comment>
<feature type="transmembrane region" description="Helical" evidence="1">
    <location>
        <begin position="21"/>
        <end position="39"/>
    </location>
</feature>
<evidence type="ECO:0000256" key="1">
    <source>
        <dbReference type="SAM" id="Phobius"/>
    </source>
</evidence>
<keyword evidence="1" id="KW-1133">Transmembrane helix</keyword>
<dbReference type="GO" id="GO:0009279">
    <property type="term" value="C:cell outer membrane"/>
    <property type="evidence" value="ECO:0007669"/>
    <property type="project" value="TreeGrafter"/>
</dbReference>
<dbReference type="EMBL" id="SJPX01000001">
    <property type="protein sequence ID" value="TWU58003.1"/>
    <property type="molecule type" value="Genomic_DNA"/>
</dbReference>
<accession>A0A5C6F8C8</accession>